<dbReference type="AlphaFoldDB" id="A0A8A1LMH7"/>
<organism evidence="1 2">
    <name type="scientific">Ajellomyces capsulatus (strain H88)</name>
    <name type="common">Darling's disease fungus</name>
    <name type="synonym">Histoplasma capsulatum</name>
    <dbReference type="NCBI Taxonomy" id="544711"/>
    <lineage>
        <taxon>Eukaryota</taxon>
        <taxon>Fungi</taxon>
        <taxon>Dikarya</taxon>
        <taxon>Ascomycota</taxon>
        <taxon>Pezizomycotina</taxon>
        <taxon>Eurotiomycetes</taxon>
        <taxon>Eurotiomycetidae</taxon>
        <taxon>Onygenales</taxon>
        <taxon>Ajellomycetaceae</taxon>
        <taxon>Histoplasma</taxon>
    </lineage>
</organism>
<proteinExistence type="predicted"/>
<dbReference type="Proteomes" id="UP000663419">
    <property type="component" value="Chromosome 4"/>
</dbReference>
<dbReference type="VEuPathDB" id="FungiDB:I7I53_02978"/>
<dbReference type="EMBL" id="CP069105">
    <property type="protein sequence ID" value="QSS55169.1"/>
    <property type="molecule type" value="Genomic_DNA"/>
</dbReference>
<reference evidence="1" key="1">
    <citation type="submission" date="2021-01" db="EMBL/GenBank/DDBJ databases">
        <title>Chromosome-level genome assembly of a human fungal pathogen reveals clustering of transcriptionally co-regulated genes.</title>
        <authorList>
            <person name="Voorhies M."/>
            <person name="Cohen S."/>
            <person name="Shea T.P."/>
            <person name="Petrus S."/>
            <person name="Munoz J.F."/>
            <person name="Poplawski S."/>
            <person name="Goldman W.E."/>
            <person name="Michael T."/>
            <person name="Cuomo C.A."/>
            <person name="Sil A."/>
            <person name="Beyhan S."/>
        </authorList>
    </citation>
    <scope>NUCLEOTIDE SEQUENCE</scope>
    <source>
        <strain evidence="1">H88</strain>
    </source>
</reference>
<accession>A0A8A1LMH7</accession>
<sequence length="107" mass="12081">MFPRRLLSTNYKIYLPPKDLRVSTSLPFHLDIGASQIDQLGCNFLQKLGCEGSPSPVFEARASNWLSESTSIWMNGVLYIQEPPALAITGPWVEFLFQHHEEVQSST</sequence>
<evidence type="ECO:0000313" key="2">
    <source>
        <dbReference type="Proteomes" id="UP000663419"/>
    </source>
</evidence>
<protein>
    <submittedName>
        <fullName evidence="1">NADH-ubiquinone oxidoreductase</fullName>
    </submittedName>
</protein>
<evidence type="ECO:0000313" key="1">
    <source>
        <dbReference type="EMBL" id="QSS55169.1"/>
    </source>
</evidence>
<keyword evidence="1" id="KW-0830">Ubiquinone</keyword>
<name>A0A8A1LMH7_AJEC8</name>
<gene>
    <name evidence="1" type="ORF">I7I53_02978</name>
</gene>